<protein>
    <submittedName>
        <fullName evidence="1">PadR family transcriptional regulator</fullName>
    </submittedName>
</protein>
<dbReference type="InterPro" id="IPR036390">
    <property type="entry name" value="WH_DNA-bd_sf"/>
</dbReference>
<evidence type="ECO:0000313" key="1">
    <source>
        <dbReference type="EMBL" id="QNN67166.1"/>
    </source>
</evidence>
<dbReference type="SUPFAM" id="SSF46785">
    <property type="entry name" value="Winged helix' DNA-binding domain"/>
    <property type="match status" value="1"/>
</dbReference>
<keyword evidence="2" id="KW-1185">Reference proteome</keyword>
<sequence length="181" mass="20495">MAGAARGLTDDEGTFLALLLRVQPASAYQLSKIYEASPVSNFGTSKGKIYPMISRLRDGGLLTSKRVPRGSRHVEFLTCTREGESALKVWLQEFRPEHLLLEDPLRTKIQSFELLSRIEQIEWLLEAKAQLSKKLDDLEAYGEEVEVPFQEWVHDNAVSALRSRLQWIDRVLLDLGRSKGG</sequence>
<reference evidence="1 2" key="1">
    <citation type="submission" date="2020-08" db="EMBL/GenBank/DDBJ databases">
        <title>Genome sequence of Sphingomonas lutea KCTC 23642T.</title>
        <authorList>
            <person name="Hyun D.-W."/>
            <person name="Bae J.-W."/>
        </authorList>
    </citation>
    <scope>NUCLEOTIDE SEQUENCE [LARGE SCALE GENOMIC DNA]</scope>
    <source>
        <strain evidence="1 2">KCTC 23642</strain>
    </source>
</reference>
<dbReference type="AlphaFoldDB" id="A0A7G9SH41"/>
<gene>
    <name evidence="1" type="ORF">H9L13_11135</name>
</gene>
<dbReference type="Proteomes" id="UP000515971">
    <property type="component" value="Chromosome"/>
</dbReference>
<accession>A0A7G9SH41</accession>
<dbReference type="Gene3D" id="1.10.10.10">
    <property type="entry name" value="Winged helix-like DNA-binding domain superfamily/Winged helix DNA-binding domain"/>
    <property type="match status" value="1"/>
</dbReference>
<dbReference type="InterPro" id="IPR036388">
    <property type="entry name" value="WH-like_DNA-bd_sf"/>
</dbReference>
<dbReference type="EMBL" id="CP060718">
    <property type="protein sequence ID" value="QNN67166.1"/>
    <property type="molecule type" value="Genomic_DNA"/>
</dbReference>
<dbReference type="KEGG" id="slut:H9L13_11135"/>
<name>A0A7G9SH41_9SPHN</name>
<organism evidence="1 2">
    <name type="scientific">Sphingomonas lutea</name>
    <dbReference type="NCBI Taxonomy" id="1045317"/>
    <lineage>
        <taxon>Bacteria</taxon>
        <taxon>Pseudomonadati</taxon>
        <taxon>Pseudomonadota</taxon>
        <taxon>Alphaproteobacteria</taxon>
        <taxon>Sphingomonadales</taxon>
        <taxon>Sphingomonadaceae</taxon>
        <taxon>Sphingomonas</taxon>
    </lineage>
</organism>
<evidence type="ECO:0000313" key="2">
    <source>
        <dbReference type="Proteomes" id="UP000515971"/>
    </source>
</evidence>
<dbReference type="RefSeq" id="WP_187537758.1">
    <property type="nucleotide sequence ID" value="NZ_CP060718.1"/>
</dbReference>
<proteinExistence type="predicted"/>